<keyword evidence="1" id="KW-0812">Transmembrane</keyword>
<evidence type="ECO:0000313" key="2">
    <source>
        <dbReference type="EMBL" id="BCU70114.1"/>
    </source>
</evidence>
<keyword evidence="1" id="KW-0472">Membrane</keyword>
<dbReference type="RefSeq" id="WP_221286512.1">
    <property type="nucleotide sequence ID" value="NZ_AP024597.1"/>
</dbReference>
<organism evidence="2 3">
    <name type="scientific">Stygiolobus caldivivus</name>
    <dbReference type="NCBI Taxonomy" id="2824673"/>
    <lineage>
        <taxon>Archaea</taxon>
        <taxon>Thermoproteota</taxon>
        <taxon>Thermoprotei</taxon>
        <taxon>Sulfolobales</taxon>
        <taxon>Sulfolobaceae</taxon>
        <taxon>Stygiolobus</taxon>
    </lineage>
</organism>
<sequence>MRRTKLGYSCYPSILKILVDIFGGKPLLVKVIPVIGALAVILGIVFAVPYFTTTQNTASHPPTSVIQTTSPLSSITTSASQVNSTTSRATQTETTTVTYTTTQTITTETYTTTQTTTTTETTTESTVTQTTSATASGVPFCIITPSQVSGTLGGEWGVVDDLSFAIVNNSIYVVSDNGSLVKANQNTSFTIGFLIFLALGEHVQGLSNGTIELLYNNATNGAVSLGGFEFNYRNVGYAQGAFMGLEDQASTEPGFENVSPNEFLFYNYNLSTAHSMVVSEGKIVEDASIIVKWDSSTINEVIVFGNSTVAADQLVTLVNSIP</sequence>
<dbReference type="KEGG" id="csty:KN1_14110"/>
<dbReference type="AlphaFoldDB" id="A0A8D5U6B0"/>
<name>A0A8D5U6B0_9CREN</name>
<feature type="transmembrane region" description="Helical" evidence="1">
    <location>
        <begin position="27"/>
        <end position="51"/>
    </location>
</feature>
<evidence type="ECO:0000256" key="1">
    <source>
        <dbReference type="SAM" id="Phobius"/>
    </source>
</evidence>
<dbReference type="Proteomes" id="UP000825123">
    <property type="component" value="Chromosome"/>
</dbReference>
<reference evidence="2 3" key="1">
    <citation type="submission" date="2021-04" db="EMBL/GenBank/DDBJ databases">
        <title>Complete genome sequence of Stygiolobus sp. KN-1.</title>
        <authorList>
            <person name="Nakamura K."/>
            <person name="Sakai H."/>
            <person name="Kurosawa N."/>
        </authorList>
    </citation>
    <scope>NUCLEOTIDE SEQUENCE [LARGE SCALE GENOMIC DNA]</scope>
    <source>
        <strain evidence="2 3">KN-1</strain>
    </source>
</reference>
<keyword evidence="1" id="KW-1133">Transmembrane helix</keyword>
<proteinExistence type="predicted"/>
<dbReference type="GeneID" id="66163129"/>
<accession>A0A8D5U6B0</accession>
<gene>
    <name evidence="2" type="ORF">KN1_14110</name>
</gene>
<dbReference type="EMBL" id="AP024597">
    <property type="protein sequence ID" value="BCU70114.1"/>
    <property type="molecule type" value="Genomic_DNA"/>
</dbReference>
<protein>
    <submittedName>
        <fullName evidence="2">Uncharacterized protein</fullName>
    </submittedName>
</protein>
<evidence type="ECO:0000313" key="3">
    <source>
        <dbReference type="Proteomes" id="UP000825123"/>
    </source>
</evidence>
<keyword evidence="3" id="KW-1185">Reference proteome</keyword>